<dbReference type="RefSeq" id="XP_005766116.1">
    <property type="nucleotide sequence ID" value="XM_005766059.1"/>
</dbReference>
<reference evidence="2" key="2">
    <citation type="submission" date="2024-10" db="UniProtKB">
        <authorList>
            <consortium name="EnsemblProtists"/>
        </authorList>
    </citation>
    <scope>IDENTIFICATION</scope>
</reference>
<evidence type="ECO:0000256" key="1">
    <source>
        <dbReference type="SAM" id="MobiDB-lite"/>
    </source>
</evidence>
<protein>
    <submittedName>
        <fullName evidence="2">Uncharacterized protein</fullName>
    </submittedName>
</protein>
<dbReference type="HOGENOM" id="CLU_1639828_0_0_1"/>
<dbReference type="EnsemblProtists" id="EOD13687">
    <property type="protein sequence ID" value="EOD13687"/>
    <property type="gene ID" value="EMIHUDRAFT_460826"/>
</dbReference>
<sequence length="162" mass="16969">MGSSWSELVCHCEPAGSSSRKRQPEESVAEPQSRGEKKDEESVEERREVKRRRVTCTDLSDKSIQLCTQDAIAAVHRRALGLGLVDNETPRFSLLDGASLAGAAPPPAQPPPPGLFTAAAGVAASLCALVGPRRAEAPAQRGVTAREGGPPRGTIRTAAPPA</sequence>
<dbReference type="AlphaFoldDB" id="A0A0D3IR02"/>
<evidence type="ECO:0000313" key="2">
    <source>
        <dbReference type="EnsemblProtists" id="EOD13687"/>
    </source>
</evidence>
<dbReference type="PaxDb" id="2903-EOD13687"/>
<dbReference type="KEGG" id="ehx:EMIHUDRAFT_460826"/>
<accession>A0A0D3IR02</accession>
<keyword evidence="3" id="KW-1185">Reference proteome</keyword>
<reference evidence="3" key="1">
    <citation type="journal article" date="2013" name="Nature">
        <title>Pan genome of the phytoplankton Emiliania underpins its global distribution.</title>
        <authorList>
            <person name="Read B.A."/>
            <person name="Kegel J."/>
            <person name="Klute M.J."/>
            <person name="Kuo A."/>
            <person name="Lefebvre S.C."/>
            <person name="Maumus F."/>
            <person name="Mayer C."/>
            <person name="Miller J."/>
            <person name="Monier A."/>
            <person name="Salamov A."/>
            <person name="Young J."/>
            <person name="Aguilar M."/>
            <person name="Claverie J.M."/>
            <person name="Frickenhaus S."/>
            <person name="Gonzalez K."/>
            <person name="Herman E.K."/>
            <person name="Lin Y.C."/>
            <person name="Napier J."/>
            <person name="Ogata H."/>
            <person name="Sarno A.F."/>
            <person name="Shmutz J."/>
            <person name="Schroeder D."/>
            <person name="de Vargas C."/>
            <person name="Verret F."/>
            <person name="von Dassow P."/>
            <person name="Valentin K."/>
            <person name="Van de Peer Y."/>
            <person name="Wheeler G."/>
            <person name="Dacks J.B."/>
            <person name="Delwiche C.F."/>
            <person name="Dyhrman S.T."/>
            <person name="Glockner G."/>
            <person name="John U."/>
            <person name="Richards T."/>
            <person name="Worden A.Z."/>
            <person name="Zhang X."/>
            <person name="Grigoriev I.V."/>
            <person name="Allen A.E."/>
            <person name="Bidle K."/>
            <person name="Borodovsky M."/>
            <person name="Bowler C."/>
            <person name="Brownlee C."/>
            <person name="Cock J.M."/>
            <person name="Elias M."/>
            <person name="Gladyshev V.N."/>
            <person name="Groth M."/>
            <person name="Guda C."/>
            <person name="Hadaegh A."/>
            <person name="Iglesias-Rodriguez M.D."/>
            <person name="Jenkins J."/>
            <person name="Jones B.M."/>
            <person name="Lawson T."/>
            <person name="Leese F."/>
            <person name="Lindquist E."/>
            <person name="Lobanov A."/>
            <person name="Lomsadze A."/>
            <person name="Malik S.B."/>
            <person name="Marsh M.E."/>
            <person name="Mackinder L."/>
            <person name="Mock T."/>
            <person name="Mueller-Roeber B."/>
            <person name="Pagarete A."/>
            <person name="Parker M."/>
            <person name="Probert I."/>
            <person name="Quesneville H."/>
            <person name="Raines C."/>
            <person name="Rensing S.A."/>
            <person name="Riano-Pachon D.M."/>
            <person name="Richier S."/>
            <person name="Rokitta S."/>
            <person name="Shiraiwa Y."/>
            <person name="Soanes D.M."/>
            <person name="van der Giezen M."/>
            <person name="Wahlund T.M."/>
            <person name="Williams B."/>
            <person name="Wilson W."/>
            <person name="Wolfe G."/>
            <person name="Wurch L.L."/>
        </authorList>
    </citation>
    <scope>NUCLEOTIDE SEQUENCE</scope>
</reference>
<proteinExistence type="predicted"/>
<evidence type="ECO:0000313" key="3">
    <source>
        <dbReference type="Proteomes" id="UP000013827"/>
    </source>
</evidence>
<dbReference type="Proteomes" id="UP000013827">
    <property type="component" value="Unassembled WGS sequence"/>
</dbReference>
<organism evidence="2 3">
    <name type="scientific">Emiliania huxleyi (strain CCMP1516)</name>
    <dbReference type="NCBI Taxonomy" id="280463"/>
    <lineage>
        <taxon>Eukaryota</taxon>
        <taxon>Haptista</taxon>
        <taxon>Haptophyta</taxon>
        <taxon>Prymnesiophyceae</taxon>
        <taxon>Isochrysidales</taxon>
        <taxon>Noelaerhabdaceae</taxon>
        <taxon>Emiliania</taxon>
    </lineage>
</organism>
<dbReference type="GeneID" id="17259838"/>
<feature type="compositionally biased region" description="Basic and acidic residues" evidence="1">
    <location>
        <begin position="33"/>
        <end position="48"/>
    </location>
</feature>
<feature type="region of interest" description="Disordered" evidence="1">
    <location>
        <begin position="134"/>
        <end position="162"/>
    </location>
</feature>
<feature type="region of interest" description="Disordered" evidence="1">
    <location>
        <begin position="1"/>
        <end position="53"/>
    </location>
</feature>
<name>A0A0D3IR02_EMIH1</name>